<keyword evidence="8" id="KW-0430">Lectin</keyword>
<dbReference type="EC" id="2.7.11.1" evidence="2"/>
<dbReference type="SUPFAM" id="SSF56112">
    <property type="entry name" value="Protein kinase-like (PK-like)"/>
    <property type="match status" value="1"/>
</dbReference>
<dbReference type="CDD" id="cd14066">
    <property type="entry name" value="STKc_IRAK"/>
    <property type="match status" value="1"/>
</dbReference>
<evidence type="ECO:0000256" key="16">
    <source>
        <dbReference type="ARBA" id="ARBA00023180"/>
    </source>
</evidence>
<dbReference type="InterPro" id="IPR008271">
    <property type="entry name" value="Ser/Thr_kinase_AS"/>
</dbReference>
<evidence type="ECO:0000256" key="6">
    <source>
        <dbReference type="ARBA" id="ARBA00022692"/>
    </source>
</evidence>
<dbReference type="GO" id="GO:0030246">
    <property type="term" value="F:carbohydrate binding"/>
    <property type="evidence" value="ECO:0007669"/>
    <property type="project" value="UniProtKB-KW"/>
</dbReference>
<evidence type="ECO:0000256" key="2">
    <source>
        <dbReference type="ARBA" id="ARBA00012513"/>
    </source>
</evidence>
<feature type="binding site" evidence="20">
    <location>
        <position position="161"/>
    </location>
    <ligand>
        <name>Mg(2+)</name>
        <dbReference type="ChEBI" id="CHEBI:18420"/>
    </ligand>
</feature>
<dbReference type="GO" id="GO:0005524">
    <property type="term" value="F:ATP binding"/>
    <property type="evidence" value="ECO:0007669"/>
    <property type="project" value="UniProtKB-UniRule"/>
</dbReference>
<evidence type="ECO:0000256" key="11">
    <source>
        <dbReference type="ARBA" id="ARBA00022840"/>
    </source>
</evidence>
<evidence type="ECO:0000256" key="8">
    <source>
        <dbReference type="ARBA" id="ARBA00022734"/>
    </source>
</evidence>
<accession>A0AAE0E2F9</accession>
<dbReference type="InterPro" id="IPR011009">
    <property type="entry name" value="Kinase-like_dom_sf"/>
</dbReference>
<dbReference type="Proteomes" id="UP001281410">
    <property type="component" value="Unassembled WGS sequence"/>
</dbReference>
<evidence type="ECO:0000256" key="19">
    <source>
        <dbReference type="PIRSR" id="PIRSR000615-1"/>
    </source>
</evidence>
<feature type="active site" description="Proton acceptor" evidence="19">
    <location>
        <position position="143"/>
    </location>
</feature>
<comment type="similarity">
    <text evidence="22">Belongs to the protein kinase superfamily.</text>
</comment>
<comment type="catalytic activity">
    <reaction evidence="18">
        <text>L-seryl-[protein] + ATP = O-phospho-L-seryl-[protein] + ADP + H(+)</text>
        <dbReference type="Rhea" id="RHEA:17989"/>
        <dbReference type="Rhea" id="RHEA-COMP:9863"/>
        <dbReference type="Rhea" id="RHEA-COMP:11604"/>
        <dbReference type="ChEBI" id="CHEBI:15378"/>
        <dbReference type="ChEBI" id="CHEBI:29999"/>
        <dbReference type="ChEBI" id="CHEBI:30616"/>
        <dbReference type="ChEBI" id="CHEBI:83421"/>
        <dbReference type="ChEBI" id="CHEBI:456216"/>
        <dbReference type="EC" id="2.7.11.1"/>
    </reaction>
</comment>
<keyword evidence="11 21" id="KW-0067">ATP-binding</keyword>
<keyword evidence="15" id="KW-0675">Receptor</keyword>
<keyword evidence="12" id="KW-1133">Transmembrane helix</keyword>
<keyword evidence="13" id="KW-0472">Membrane</keyword>
<dbReference type="Gene3D" id="3.30.200.20">
    <property type="entry name" value="Phosphorylase Kinase, domain 1"/>
    <property type="match status" value="1"/>
</dbReference>
<dbReference type="GO" id="GO:0004674">
    <property type="term" value="F:protein serine/threonine kinase activity"/>
    <property type="evidence" value="ECO:0007669"/>
    <property type="project" value="UniProtKB-KW"/>
</dbReference>
<evidence type="ECO:0000256" key="13">
    <source>
        <dbReference type="ARBA" id="ARBA00023136"/>
    </source>
</evidence>
<evidence type="ECO:0000256" key="15">
    <source>
        <dbReference type="ARBA" id="ARBA00023170"/>
    </source>
</evidence>
<evidence type="ECO:0000256" key="9">
    <source>
        <dbReference type="ARBA" id="ARBA00022741"/>
    </source>
</evidence>
<dbReference type="PANTHER" id="PTHR47976:SF47">
    <property type="entry name" value="RECEPTOR-LIKE SERINE_THREONINE-PROTEIN KINASE"/>
    <property type="match status" value="1"/>
</dbReference>
<evidence type="ECO:0000313" key="24">
    <source>
        <dbReference type="EMBL" id="KAK3205075.1"/>
    </source>
</evidence>
<comment type="catalytic activity">
    <reaction evidence="17">
        <text>L-threonyl-[protein] + ATP = O-phospho-L-threonyl-[protein] + ADP + H(+)</text>
        <dbReference type="Rhea" id="RHEA:46608"/>
        <dbReference type="Rhea" id="RHEA-COMP:11060"/>
        <dbReference type="Rhea" id="RHEA-COMP:11605"/>
        <dbReference type="ChEBI" id="CHEBI:15378"/>
        <dbReference type="ChEBI" id="CHEBI:30013"/>
        <dbReference type="ChEBI" id="CHEBI:30616"/>
        <dbReference type="ChEBI" id="CHEBI:61977"/>
        <dbReference type="ChEBI" id="CHEBI:456216"/>
        <dbReference type="EC" id="2.7.11.1"/>
    </reaction>
</comment>
<feature type="binding site" evidence="21">
    <location>
        <position position="49"/>
    </location>
    <ligand>
        <name>ATP</name>
        <dbReference type="ChEBI" id="CHEBI:30616"/>
    </ligand>
</feature>
<evidence type="ECO:0000256" key="18">
    <source>
        <dbReference type="ARBA" id="ARBA00048679"/>
    </source>
</evidence>
<dbReference type="FunFam" id="3.30.200.20:FF:000059">
    <property type="entry name" value="S-receptor-like serine/threonine-protein kinase"/>
    <property type="match status" value="1"/>
</dbReference>
<evidence type="ECO:0000256" key="12">
    <source>
        <dbReference type="ARBA" id="ARBA00022989"/>
    </source>
</evidence>
<feature type="binding site" evidence="20">
    <location>
        <position position="148"/>
    </location>
    <ligand>
        <name>Mg(2+)</name>
        <dbReference type="ChEBI" id="CHEBI:18420"/>
    </ligand>
</feature>
<dbReference type="PANTHER" id="PTHR47976">
    <property type="entry name" value="G-TYPE LECTIN S-RECEPTOR-LIKE SERINE/THREONINE-PROTEIN KINASE SD2-5"/>
    <property type="match status" value="1"/>
</dbReference>
<evidence type="ECO:0000256" key="21">
    <source>
        <dbReference type="PROSITE-ProRule" id="PRU10141"/>
    </source>
</evidence>
<keyword evidence="14" id="KW-1015">Disulfide bond</keyword>
<evidence type="ECO:0000256" key="22">
    <source>
        <dbReference type="RuleBase" id="RU000304"/>
    </source>
</evidence>
<keyword evidence="6" id="KW-0812">Transmembrane</keyword>
<dbReference type="Gene3D" id="1.10.510.10">
    <property type="entry name" value="Transferase(Phosphotransferase) domain 1"/>
    <property type="match status" value="1"/>
</dbReference>
<evidence type="ECO:0000256" key="3">
    <source>
        <dbReference type="ARBA" id="ARBA00022527"/>
    </source>
</evidence>
<dbReference type="Pfam" id="PF00069">
    <property type="entry name" value="Pkinase"/>
    <property type="match status" value="1"/>
</dbReference>
<dbReference type="FunFam" id="1.10.510.10:FF:000237">
    <property type="entry name" value="G-type lectin S-receptor-like serine/threonine-protein kinase"/>
    <property type="match status" value="1"/>
</dbReference>
<keyword evidence="4" id="KW-0245">EGF-like domain</keyword>
<feature type="domain" description="Protein kinase" evidence="23">
    <location>
        <begin position="19"/>
        <end position="292"/>
    </location>
</feature>
<keyword evidence="25" id="KW-1185">Reference proteome</keyword>
<evidence type="ECO:0000259" key="23">
    <source>
        <dbReference type="PROSITE" id="PS50011"/>
    </source>
</evidence>
<dbReference type="PROSITE" id="PS00107">
    <property type="entry name" value="PROTEIN_KINASE_ATP"/>
    <property type="match status" value="1"/>
</dbReference>
<dbReference type="InterPro" id="IPR017441">
    <property type="entry name" value="Protein_kinase_ATP_BS"/>
</dbReference>
<name>A0AAE0E2F9_9ROSI</name>
<evidence type="ECO:0000256" key="4">
    <source>
        <dbReference type="ARBA" id="ARBA00022536"/>
    </source>
</evidence>
<dbReference type="EMBL" id="JANJYJ010000006">
    <property type="protein sequence ID" value="KAK3205075.1"/>
    <property type="molecule type" value="Genomic_DNA"/>
</dbReference>
<comment type="caution">
    <text evidence="24">The sequence shown here is derived from an EMBL/GenBank/DDBJ whole genome shotgun (WGS) entry which is preliminary data.</text>
</comment>
<dbReference type="AlphaFoldDB" id="A0AAE0E2F9"/>
<dbReference type="GO" id="GO:0046872">
    <property type="term" value="F:metal ion binding"/>
    <property type="evidence" value="ECO:0007669"/>
    <property type="project" value="UniProtKB-KW"/>
</dbReference>
<protein>
    <recommendedName>
        <fullName evidence="2">non-specific serine/threonine protein kinase</fullName>
        <ecNumber evidence="2">2.7.11.1</ecNumber>
    </recommendedName>
</protein>
<keyword evidence="10" id="KW-0418">Kinase</keyword>
<sequence>MPDMNLQSFTCKELEHITEGFKEELGSGAFGTVYKGVLEFGNSRFVAIKRLDKASSDGEQEFRSEVNSIGRTNHKNLVRLLGFCNEGQHRLLVYEYMSKGSLANFLFGDSRPNWHNRMQIAFGTARGLFYLHEECNTQIIHCDIKPQNILLDDCLTARISDFGLAKLLKTDQTQTTTAIRGTKGYVAPEWFKNLPITVKVDVYSFGILLLELVCCRKNFEVDAEEDQMILSDYAYDCFREGNLDLLVEKDEEALIDMKRVKKFVMIAIWCIQEDPSLRPTMKKVTQMMEGAIEVSAPPDPISFISSI</sequence>
<evidence type="ECO:0000256" key="17">
    <source>
        <dbReference type="ARBA" id="ARBA00047899"/>
    </source>
</evidence>
<keyword evidence="20" id="KW-0479">Metal-binding</keyword>
<evidence type="ECO:0000256" key="7">
    <source>
        <dbReference type="ARBA" id="ARBA00022729"/>
    </source>
</evidence>
<dbReference type="InterPro" id="IPR051343">
    <property type="entry name" value="G-type_lectin_kinases/EP1-like"/>
</dbReference>
<keyword evidence="7" id="KW-0732">Signal</keyword>
<evidence type="ECO:0000256" key="1">
    <source>
        <dbReference type="ARBA" id="ARBA00004479"/>
    </source>
</evidence>
<evidence type="ECO:0000256" key="14">
    <source>
        <dbReference type="ARBA" id="ARBA00023157"/>
    </source>
</evidence>
<comment type="subcellular location">
    <subcellularLocation>
        <location evidence="1">Membrane</location>
        <topology evidence="1">Single-pass type I membrane protein</topology>
    </subcellularLocation>
</comment>
<evidence type="ECO:0000256" key="5">
    <source>
        <dbReference type="ARBA" id="ARBA00022679"/>
    </source>
</evidence>
<evidence type="ECO:0000256" key="20">
    <source>
        <dbReference type="PIRSR" id="PIRSR000615-3"/>
    </source>
</evidence>
<organism evidence="24 25">
    <name type="scientific">Dipteronia sinensis</name>
    <dbReference type="NCBI Taxonomy" id="43782"/>
    <lineage>
        <taxon>Eukaryota</taxon>
        <taxon>Viridiplantae</taxon>
        <taxon>Streptophyta</taxon>
        <taxon>Embryophyta</taxon>
        <taxon>Tracheophyta</taxon>
        <taxon>Spermatophyta</taxon>
        <taxon>Magnoliopsida</taxon>
        <taxon>eudicotyledons</taxon>
        <taxon>Gunneridae</taxon>
        <taxon>Pentapetalae</taxon>
        <taxon>rosids</taxon>
        <taxon>malvids</taxon>
        <taxon>Sapindales</taxon>
        <taxon>Sapindaceae</taxon>
        <taxon>Hippocastanoideae</taxon>
        <taxon>Acereae</taxon>
        <taxon>Dipteronia</taxon>
    </lineage>
</organism>
<keyword evidence="3 22" id="KW-0723">Serine/threonine-protein kinase</keyword>
<reference evidence="24" key="1">
    <citation type="journal article" date="2023" name="Plant J.">
        <title>Genome sequences and population genomics provide insights into the demographic history, inbreeding, and mutation load of two 'living fossil' tree species of Dipteronia.</title>
        <authorList>
            <person name="Feng Y."/>
            <person name="Comes H.P."/>
            <person name="Chen J."/>
            <person name="Zhu S."/>
            <person name="Lu R."/>
            <person name="Zhang X."/>
            <person name="Li P."/>
            <person name="Qiu J."/>
            <person name="Olsen K.M."/>
            <person name="Qiu Y."/>
        </authorList>
    </citation>
    <scope>NUCLEOTIDE SEQUENCE</scope>
    <source>
        <strain evidence="24">NBL</strain>
    </source>
</reference>
<evidence type="ECO:0000256" key="10">
    <source>
        <dbReference type="ARBA" id="ARBA00022777"/>
    </source>
</evidence>
<dbReference type="InterPro" id="IPR000719">
    <property type="entry name" value="Prot_kinase_dom"/>
</dbReference>
<evidence type="ECO:0000313" key="25">
    <source>
        <dbReference type="Proteomes" id="UP001281410"/>
    </source>
</evidence>
<dbReference type="SMART" id="SM00220">
    <property type="entry name" value="S_TKc"/>
    <property type="match status" value="1"/>
</dbReference>
<keyword evidence="9 21" id="KW-0547">Nucleotide-binding</keyword>
<keyword evidence="16" id="KW-0325">Glycoprotein</keyword>
<keyword evidence="20" id="KW-0460">Magnesium</keyword>
<dbReference type="PROSITE" id="PS00108">
    <property type="entry name" value="PROTEIN_KINASE_ST"/>
    <property type="match status" value="1"/>
</dbReference>
<dbReference type="PIRSF" id="PIRSF000615">
    <property type="entry name" value="TyrPK_CSF1-R"/>
    <property type="match status" value="1"/>
</dbReference>
<dbReference type="PROSITE" id="PS50011">
    <property type="entry name" value="PROTEIN_KINASE_DOM"/>
    <property type="match status" value="1"/>
</dbReference>
<dbReference type="GO" id="GO:0016020">
    <property type="term" value="C:membrane"/>
    <property type="evidence" value="ECO:0007669"/>
    <property type="project" value="UniProtKB-SubCell"/>
</dbReference>
<keyword evidence="5" id="KW-0808">Transferase</keyword>
<gene>
    <name evidence="24" type="ORF">Dsin_019121</name>
</gene>
<proteinExistence type="inferred from homology"/>